<dbReference type="RefSeq" id="WP_200244245.1">
    <property type="nucleotide sequence ID" value="NZ_NRRY01000018.1"/>
</dbReference>
<dbReference type="Proteomes" id="UP001138768">
    <property type="component" value="Unassembled WGS sequence"/>
</dbReference>
<evidence type="ECO:0000313" key="2">
    <source>
        <dbReference type="EMBL" id="MBK1619183.1"/>
    </source>
</evidence>
<dbReference type="Pfam" id="PF11127">
    <property type="entry name" value="YgaP-like_TM"/>
    <property type="match status" value="1"/>
</dbReference>
<sequence>MNMTINIGDTDRNIRFAAGVAIALWGLIDHNLLGLIGLALVGTAYLRSCPAYTAFNMNTLGK</sequence>
<evidence type="ECO:0000313" key="3">
    <source>
        <dbReference type="Proteomes" id="UP001138768"/>
    </source>
</evidence>
<feature type="domain" description="Inner membrane protein YgaP-like transmembrane" evidence="1">
    <location>
        <begin position="3"/>
        <end position="60"/>
    </location>
</feature>
<dbReference type="EMBL" id="NRRY01000018">
    <property type="protein sequence ID" value="MBK1619183.1"/>
    <property type="molecule type" value="Genomic_DNA"/>
</dbReference>
<accession>A0A9X1B489</accession>
<protein>
    <recommendedName>
        <fullName evidence="1">Inner membrane protein YgaP-like transmembrane domain-containing protein</fullName>
    </recommendedName>
</protein>
<organism evidence="2 3">
    <name type="scientific">Lamprobacter modestohalophilus</name>
    <dbReference type="NCBI Taxonomy" id="1064514"/>
    <lineage>
        <taxon>Bacteria</taxon>
        <taxon>Pseudomonadati</taxon>
        <taxon>Pseudomonadota</taxon>
        <taxon>Gammaproteobacteria</taxon>
        <taxon>Chromatiales</taxon>
        <taxon>Chromatiaceae</taxon>
        <taxon>Lamprobacter</taxon>
    </lineage>
</organism>
<proteinExistence type="predicted"/>
<gene>
    <name evidence="2" type="ORF">CKO42_12205</name>
</gene>
<keyword evidence="3" id="KW-1185">Reference proteome</keyword>
<comment type="caution">
    <text evidence="2">The sequence shown here is derived from an EMBL/GenBank/DDBJ whole genome shotgun (WGS) entry which is preliminary data.</text>
</comment>
<dbReference type="AlphaFoldDB" id="A0A9X1B489"/>
<dbReference type="InterPro" id="IPR021309">
    <property type="entry name" value="YgaP-like_TM"/>
</dbReference>
<name>A0A9X1B489_9GAMM</name>
<evidence type="ECO:0000259" key="1">
    <source>
        <dbReference type="Pfam" id="PF11127"/>
    </source>
</evidence>
<reference evidence="2 3" key="1">
    <citation type="journal article" date="2020" name="Microorganisms">
        <title>Osmotic Adaptation and Compatible Solute Biosynthesis of Phototrophic Bacteria as Revealed from Genome Analyses.</title>
        <authorList>
            <person name="Imhoff J.F."/>
            <person name="Rahn T."/>
            <person name="Kunzel S."/>
            <person name="Keller A."/>
            <person name="Neulinger S.C."/>
        </authorList>
    </citation>
    <scope>NUCLEOTIDE SEQUENCE [LARGE SCALE GENOMIC DNA]</scope>
    <source>
        <strain evidence="2 3">DSM 25653</strain>
    </source>
</reference>